<evidence type="ECO:0000313" key="5">
    <source>
        <dbReference type="EMBL" id="KLO39274.1"/>
    </source>
</evidence>
<sequence>MFKFPVIVLADTALIADVNNEDLWEKHLGPSLYKLRSVAGDGLFTAYNDEPNWRKAHNILMPAFTKTAMLNYHDSMTGTVQELLDTWKTNGANQSWIDIATEANRLTIEIIARAGLDHSFTKLSDRSGNPFIAAVLRELAYANRRTDAIPFYEKLLGAKRKAQHYGDKVHVRQQVIDIIDARRRNPHASNRTDMLDIMLHTTDPETGEQLDNDNIVNQILTLLVAGSETSANTIAFALHYLSAHPDIAAQAQAEIDQRWPSSDFPNIQFHDIAKLRYLRRIVDETLRLWPVAPGYFRRARHDSTIGNGKYPFKAGDWVFVLLVAAHRDPVWGADADGFNPDRFLPENLRKLPPYTYKPFGTGPRACMGRQFALHEIVLTLAAILHQYDLQPRPGYQLKVSETLTLKPAGLYLRLHRRPDRSYC</sequence>
<dbReference type="Gene3D" id="1.10.630.10">
    <property type="entry name" value="Cytochrome P450"/>
    <property type="match status" value="1"/>
</dbReference>
<keyword evidence="6" id="KW-1185">Reference proteome</keyword>
<dbReference type="InterPro" id="IPR036396">
    <property type="entry name" value="Cyt_P450_sf"/>
</dbReference>
<keyword evidence="3 4" id="KW-0479">Metal-binding</keyword>
<dbReference type="EMBL" id="LDPR01000001">
    <property type="protein sequence ID" value="KLO39274.1"/>
    <property type="molecule type" value="Genomic_DNA"/>
</dbReference>
<dbReference type="CDD" id="cd11068">
    <property type="entry name" value="CYP120A1"/>
    <property type="match status" value="1"/>
</dbReference>
<evidence type="ECO:0000256" key="4">
    <source>
        <dbReference type="RuleBase" id="RU000461"/>
    </source>
</evidence>
<dbReference type="InterPro" id="IPR001128">
    <property type="entry name" value="Cyt_P450"/>
</dbReference>
<keyword evidence="3 4" id="KW-0408">Iron</keyword>
<proteinExistence type="inferred from homology"/>
<evidence type="ECO:0000313" key="6">
    <source>
        <dbReference type="Proteomes" id="UP000036334"/>
    </source>
</evidence>
<dbReference type="InterPro" id="IPR017972">
    <property type="entry name" value="Cyt_P450_CS"/>
</dbReference>
<organism evidence="5 6">
    <name type="scientific">Mycobacterium haemophilum</name>
    <dbReference type="NCBI Taxonomy" id="29311"/>
    <lineage>
        <taxon>Bacteria</taxon>
        <taxon>Bacillati</taxon>
        <taxon>Actinomycetota</taxon>
        <taxon>Actinomycetes</taxon>
        <taxon>Mycobacteriales</taxon>
        <taxon>Mycobacteriaceae</taxon>
        <taxon>Mycobacterium</taxon>
    </lineage>
</organism>
<dbReference type="InterPro" id="IPR002401">
    <property type="entry name" value="Cyt_P450_E_grp-I"/>
</dbReference>
<dbReference type="GO" id="GO:0004497">
    <property type="term" value="F:monooxygenase activity"/>
    <property type="evidence" value="ECO:0007669"/>
    <property type="project" value="UniProtKB-KW"/>
</dbReference>
<dbReference type="AlphaFoldDB" id="A0A0I9ZTM0"/>
<dbReference type="PATRIC" id="fig|29311.18.peg.334"/>
<dbReference type="GO" id="GO:0020037">
    <property type="term" value="F:heme binding"/>
    <property type="evidence" value="ECO:0007669"/>
    <property type="project" value="InterPro"/>
</dbReference>
<dbReference type="PANTHER" id="PTHR24305:SF166">
    <property type="entry name" value="CYTOCHROME P450 12A4, MITOCHONDRIAL-RELATED"/>
    <property type="match status" value="1"/>
</dbReference>
<dbReference type="STRING" id="1202450.B586_16980"/>
<comment type="caution">
    <text evidence="5">The sequence shown here is derived from an EMBL/GenBank/DDBJ whole genome shotgun (WGS) entry which is preliminary data.</text>
</comment>
<keyword evidence="3 4" id="KW-0349">Heme</keyword>
<comment type="similarity">
    <text evidence="2 4">Belongs to the cytochrome P450 family.</text>
</comment>
<gene>
    <name evidence="5" type="ORF">ABH38_01530</name>
</gene>
<dbReference type="GO" id="GO:0016705">
    <property type="term" value="F:oxidoreductase activity, acting on paired donors, with incorporation or reduction of molecular oxygen"/>
    <property type="evidence" value="ECO:0007669"/>
    <property type="project" value="InterPro"/>
</dbReference>
<feature type="binding site" description="axial binding residue" evidence="3">
    <location>
        <position position="366"/>
    </location>
    <ligand>
        <name>heme</name>
        <dbReference type="ChEBI" id="CHEBI:30413"/>
    </ligand>
    <ligandPart>
        <name>Fe</name>
        <dbReference type="ChEBI" id="CHEBI:18248"/>
    </ligandPart>
</feature>
<name>A0A0I9ZTM0_9MYCO</name>
<evidence type="ECO:0000256" key="3">
    <source>
        <dbReference type="PIRSR" id="PIRSR602401-1"/>
    </source>
</evidence>
<keyword evidence="4" id="KW-0560">Oxidoreductase</keyword>
<dbReference type="Pfam" id="PF00067">
    <property type="entry name" value="p450"/>
    <property type="match status" value="1"/>
</dbReference>
<accession>A0A0I9ZTM0</accession>
<protein>
    <submittedName>
        <fullName evidence="5">Cytochrome P450</fullName>
    </submittedName>
</protein>
<dbReference type="Proteomes" id="UP000036334">
    <property type="component" value="Unassembled WGS sequence"/>
</dbReference>
<comment type="cofactor">
    <cofactor evidence="1 3">
        <name>heme</name>
        <dbReference type="ChEBI" id="CHEBI:30413"/>
    </cofactor>
</comment>
<dbReference type="GO" id="GO:0005506">
    <property type="term" value="F:iron ion binding"/>
    <property type="evidence" value="ECO:0007669"/>
    <property type="project" value="InterPro"/>
</dbReference>
<dbReference type="PRINTS" id="PR00463">
    <property type="entry name" value="EP450I"/>
</dbReference>
<evidence type="ECO:0000256" key="1">
    <source>
        <dbReference type="ARBA" id="ARBA00001971"/>
    </source>
</evidence>
<dbReference type="PROSITE" id="PS00086">
    <property type="entry name" value="CYTOCHROME_P450"/>
    <property type="match status" value="1"/>
</dbReference>
<reference evidence="5 6" key="1">
    <citation type="submission" date="2015-05" db="EMBL/GenBank/DDBJ databases">
        <title>Genome sequence of Mycobacterium haemophilum.</title>
        <authorList>
            <person name="Greninger A.L."/>
            <person name="Cunningham G."/>
            <person name="Miller S."/>
        </authorList>
    </citation>
    <scope>NUCLEOTIDE SEQUENCE [LARGE SCALE GENOMIC DNA]</scope>
    <source>
        <strain evidence="6">UC1</strain>
    </source>
</reference>
<evidence type="ECO:0000256" key="2">
    <source>
        <dbReference type="ARBA" id="ARBA00010617"/>
    </source>
</evidence>
<dbReference type="InterPro" id="IPR050121">
    <property type="entry name" value="Cytochrome_P450_monoxygenase"/>
</dbReference>
<dbReference type="SUPFAM" id="SSF48264">
    <property type="entry name" value="Cytochrome P450"/>
    <property type="match status" value="1"/>
</dbReference>
<dbReference type="PRINTS" id="PR00385">
    <property type="entry name" value="P450"/>
</dbReference>
<dbReference type="PANTHER" id="PTHR24305">
    <property type="entry name" value="CYTOCHROME P450"/>
    <property type="match status" value="1"/>
</dbReference>
<keyword evidence="4" id="KW-0503">Monooxygenase</keyword>